<keyword evidence="4" id="KW-0410">Iron transport</keyword>
<keyword evidence="5 11" id="KW-0812">Transmembrane</keyword>
<feature type="chain" id="PRO_5013030161" description="TonB-dependent receptor" evidence="13">
    <location>
        <begin position="27"/>
        <end position="702"/>
    </location>
</feature>
<dbReference type="GO" id="GO:0006826">
    <property type="term" value="P:iron ion transport"/>
    <property type="evidence" value="ECO:0007669"/>
    <property type="project" value="UniProtKB-KW"/>
</dbReference>
<evidence type="ECO:0000259" key="15">
    <source>
        <dbReference type="Pfam" id="PF07715"/>
    </source>
</evidence>
<keyword evidence="10 11" id="KW-0998">Cell outer membrane</keyword>
<gene>
    <name evidence="16" type="ORF">KL86DYS1_10167</name>
</gene>
<dbReference type="InterPro" id="IPR036942">
    <property type="entry name" value="Beta-barrel_TonB_sf"/>
</dbReference>
<accession>A0A212IUB5</accession>
<evidence type="ECO:0000256" key="9">
    <source>
        <dbReference type="ARBA" id="ARBA00023136"/>
    </source>
</evidence>
<dbReference type="Pfam" id="PF00593">
    <property type="entry name" value="TonB_dep_Rec_b-barrel"/>
    <property type="match status" value="1"/>
</dbReference>
<comment type="similarity">
    <text evidence="11 12">Belongs to the TonB-dependent receptor family.</text>
</comment>
<proteinExistence type="inferred from homology"/>
<feature type="domain" description="TonB-dependent receptor plug" evidence="15">
    <location>
        <begin position="60"/>
        <end position="160"/>
    </location>
</feature>
<evidence type="ECO:0000259" key="14">
    <source>
        <dbReference type="Pfam" id="PF00593"/>
    </source>
</evidence>
<comment type="subcellular location">
    <subcellularLocation>
        <location evidence="1 11">Cell outer membrane</location>
        <topology evidence="1 11">Multi-pass membrane protein</topology>
    </subcellularLocation>
</comment>
<dbReference type="SUPFAM" id="SSF56935">
    <property type="entry name" value="Porins"/>
    <property type="match status" value="1"/>
</dbReference>
<dbReference type="Pfam" id="PF07715">
    <property type="entry name" value="Plug"/>
    <property type="match status" value="1"/>
</dbReference>
<evidence type="ECO:0000256" key="12">
    <source>
        <dbReference type="RuleBase" id="RU003357"/>
    </source>
</evidence>
<dbReference type="InterPro" id="IPR000531">
    <property type="entry name" value="Beta-barrel_TonB"/>
</dbReference>
<keyword evidence="8 12" id="KW-0798">TonB box</keyword>
<protein>
    <recommendedName>
        <fullName evidence="17">TonB-dependent receptor</fullName>
    </recommendedName>
</protein>
<dbReference type="CDD" id="cd01347">
    <property type="entry name" value="ligand_gated_channel"/>
    <property type="match status" value="1"/>
</dbReference>
<evidence type="ECO:0000256" key="13">
    <source>
        <dbReference type="SAM" id="SignalP"/>
    </source>
</evidence>
<organism evidence="16">
    <name type="scientific">uncultured Dysgonomonas sp</name>
    <dbReference type="NCBI Taxonomy" id="206096"/>
    <lineage>
        <taxon>Bacteria</taxon>
        <taxon>Pseudomonadati</taxon>
        <taxon>Bacteroidota</taxon>
        <taxon>Bacteroidia</taxon>
        <taxon>Bacteroidales</taxon>
        <taxon>Dysgonomonadaceae</taxon>
        <taxon>Dysgonomonas</taxon>
        <taxon>environmental samples</taxon>
    </lineage>
</organism>
<dbReference type="PROSITE" id="PS52016">
    <property type="entry name" value="TONB_DEPENDENT_REC_3"/>
    <property type="match status" value="1"/>
</dbReference>
<keyword evidence="7" id="KW-0406">Ion transport</keyword>
<dbReference type="InterPro" id="IPR039426">
    <property type="entry name" value="TonB-dep_rcpt-like"/>
</dbReference>
<keyword evidence="6" id="KW-0408">Iron</keyword>
<keyword evidence="2 11" id="KW-0813">Transport</keyword>
<sequence length="702" mass="80034">MKKRSDIKGILSLILLFALISTSIKADDIQGENDSVKMKFTAKEIIIESFKQNNNLYIQPVSASLLTSKEIKDFNIVNIKEITSLAPNLFIPDYGSKMTSPVYIRGIGSHRNAPSVGLYVDGVPYFDRSTFDININDIDRIEVLRGPQGTIYGRNTMGGIINVFTKSPFKYKGTNLNLTAGNYNNYQTGLSHYGNVDNKVGYAISGNYLHSGGYFKNTTTEKKADPIDALSTRARISWRVQPQLLMHLIMAYEYSDQDGYPYRVLHKDTGEIDEVNYNTTSYYCRNMATNGFNIEYITERFKVSSQSSFQFYDGKQGLDQDFTPQNLYYVDFYQRQQMYSQEFNIKSLIEGSKYEWQFGLFGFHQNYFQTNDTNNLTNGVHTIQSANNPTDGFAVYHQSTINDLFIPKLSFVFGLRYDWEQTNTTMYGTKLTEAGKPLNDKTSFSQLTPKAAIQYPFGKDGLAYFSVSRGYKTGGFNNTAEQKEDLIFNPEHSWSYEIGSRSGFFNNFLYLDLSLFYIDWENQQISQTKTSGKGFIVKNAGKSASKGVELSAQVNPSRNLSFQLGYGYTNAKYKDYKDYNAATGVTTTYDDNYLPMVPQNTVSLSANYTFDINQKWLDNIVLNAQYIGAGKLYWTDKNDISQDYYGLFNAKVSFVKKDFSIDLWSKNIGGEKYNSYYFSTSSQHYVQRGRPFTCGVNMNLKF</sequence>
<evidence type="ECO:0000313" key="16">
    <source>
        <dbReference type="EMBL" id="SBV90798.1"/>
    </source>
</evidence>
<evidence type="ECO:0008006" key="17">
    <source>
        <dbReference type="Google" id="ProtNLM"/>
    </source>
</evidence>
<evidence type="ECO:0000256" key="8">
    <source>
        <dbReference type="ARBA" id="ARBA00023077"/>
    </source>
</evidence>
<dbReference type="GO" id="GO:0009279">
    <property type="term" value="C:cell outer membrane"/>
    <property type="evidence" value="ECO:0007669"/>
    <property type="project" value="UniProtKB-SubCell"/>
</dbReference>
<feature type="signal peptide" evidence="13">
    <location>
        <begin position="1"/>
        <end position="26"/>
    </location>
</feature>
<dbReference type="EMBL" id="FLUM01000001">
    <property type="protein sequence ID" value="SBV90798.1"/>
    <property type="molecule type" value="Genomic_DNA"/>
</dbReference>
<evidence type="ECO:0000256" key="1">
    <source>
        <dbReference type="ARBA" id="ARBA00004571"/>
    </source>
</evidence>
<evidence type="ECO:0000256" key="7">
    <source>
        <dbReference type="ARBA" id="ARBA00023065"/>
    </source>
</evidence>
<keyword evidence="3 11" id="KW-1134">Transmembrane beta strand</keyword>
<reference evidence="16" key="1">
    <citation type="submission" date="2016-04" db="EMBL/GenBank/DDBJ databases">
        <authorList>
            <person name="Evans L.H."/>
            <person name="Alamgir A."/>
            <person name="Owens N."/>
            <person name="Weber N.D."/>
            <person name="Virtaneva K."/>
            <person name="Barbian K."/>
            <person name="Babar A."/>
            <person name="Rosenke K."/>
        </authorList>
    </citation>
    <scope>NUCLEOTIDE SEQUENCE</scope>
    <source>
        <strain evidence="16">86-1</strain>
    </source>
</reference>
<keyword evidence="13" id="KW-0732">Signal</keyword>
<evidence type="ECO:0000256" key="6">
    <source>
        <dbReference type="ARBA" id="ARBA00023004"/>
    </source>
</evidence>
<dbReference type="PANTHER" id="PTHR32552:SF81">
    <property type="entry name" value="TONB-DEPENDENT OUTER MEMBRANE RECEPTOR"/>
    <property type="match status" value="1"/>
</dbReference>
<evidence type="ECO:0000256" key="3">
    <source>
        <dbReference type="ARBA" id="ARBA00022452"/>
    </source>
</evidence>
<dbReference type="AlphaFoldDB" id="A0A212IUB5"/>
<dbReference type="InterPro" id="IPR012910">
    <property type="entry name" value="Plug_dom"/>
</dbReference>
<keyword evidence="9 11" id="KW-0472">Membrane</keyword>
<name>A0A212IUB5_9BACT</name>
<evidence type="ECO:0000256" key="2">
    <source>
        <dbReference type="ARBA" id="ARBA00022448"/>
    </source>
</evidence>
<dbReference type="PANTHER" id="PTHR32552">
    <property type="entry name" value="FERRICHROME IRON RECEPTOR-RELATED"/>
    <property type="match status" value="1"/>
</dbReference>
<dbReference type="Gene3D" id="2.40.170.20">
    <property type="entry name" value="TonB-dependent receptor, beta-barrel domain"/>
    <property type="match status" value="1"/>
</dbReference>
<dbReference type="RefSeq" id="WP_296937939.1">
    <property type="nucleotide sequence ID" value="NZ_LT599032.1"/>
</dbReference>
<feature type="domain" description="TonB-dependent receptor-like beta-barrel" evidence="14">
    <location>
        <begin position="254"/>
        <end position="667"/>
    </location>
</feature>
<evidence type="ECO:0000256" key="10">
    <source>
        <dbReference type="ARBA" id="ARBA00023237"/>
    </source>
</evidence>
<evidence type="ECO:0000256" key="4">
    <source>
        <dbReference type="ARBA" id="ARBA00022496"/>
    </source>
</evidence>
<evidence type="ECO:0000256" key="11">
    <source>
        <dbReference type="PROSITE-ProRule" id="PRU01360"/>
    </source>
</evidence>
<evidence type="ECO:0000256" key="5">
    <source>
        <dbReference type="ARBA" id="ARBA00022692"/>
    </source>
</evidence>